<dbReference type="SUPFAM" id="SSF55729">
    <property type="entry name" value="Acyl-CoA N-acyltransferases (Nat)"/>
    <property type="match status" value="1"/>
</dbReference>
<dbReference type="InterPro" id="IPR050832">
    <property type="entry name" value="Bact_Acetyltransf"/>
</dbReference>
<evidence type="ECO:0000259" key="3">
    <source>
        <dbReference type="PROSITE" id="PS51186"/>
    </source>
</evidence>
<sequence length="190" mass="20429">MNSMSGFADYRPGESEARADLTIRPAAPADLEPMLVLQELAGRPTYPQSLRAAIDDVGRLVVVAFAGDELAGWSKTHFYEERDGAAPAGQYLGGVEVAPDWRRRGVATALTDARLNWIAERAESAWYTVNVGNRASLELHRRWGFTEVARASSFHGVEFSGGAGLLLRADLNGNVATGRHTGTTPSTKGS</sequence>
<dbReference type="PROSITE" id="PS51186">
    <property type="entry name" value="GNAT"/>
    <property type="match status" value="1"/>
</dbReference>
<dbReference type="Pfam" id="PF00583">
    <property type="entry name" value="Acetyltransf_1"/>
    <property type="match status" value="1"/>
</dbReference>
<keyword evidence="4" id="KW-0689">Ribosomal protein</keyword>
<gene>
    <name evidence="4" type="ORF">BJ994_000499</name>
</gene>
<dbReference type="Gene3D" id="3.40.630.30">
    <property type="match status" value="1"/>
</dbReference>
<keyword evidence="4" id="KW-0687">Ribonucleoprotein</keyword>
<dbReference type="GO" id="GO:0016747">
    <property type="term" value="F:acyltransferase activity, transferring groups other than amino-acyl groups"/>
    <property type="evidence" value="ECO:0007669"/>
    <property type="project" value="InterPro"/>
</dbReference>
<dbReference type="AlphaFoldDB" id="A0A846REG9"/>
<proteinExistence type="predicted"/>
<dbReference type="InterPro" id="IPR000182">
    <property type="entry name" value="GNAT_dom"/>
</dbReference>
<dbReference type="GO" id="GO:0005840">
    <property type="term" value="C:ribosome"/>
    <property type="evidence" value="ECO:0007669"/>
    <property type="project" value="UniProtKB-KW"/>
</dbReference>
<protein>
    <submittedName>
        <fullName evidence="4">Ribosomal protein S18 acetylase RimI-like enzyme</fullName>
    </submittedName>
</protein>
<evidence type="ECO:0000313" key="5">
    <source>
        <dbReference type="Proteomes" id="UP000547458"/>
    </source>
</evidence>
<evidence type="ECO:0000256" key="1">
    <source>
        <dbReference type="ARBA" id="ARBA00022679"/>
    </source>
</evidence>
<keyword evidence="5" id="KW-1185">Reference proteome</keyword>
<organism evidence="4 5">
    <name type="scientific">Arthrobacter pigmenti</name>
    <dbReference type="NCBI Taxonomy" id="271432"/>
    <lineage>
        <taxon>Bacteria</taxon>
        <taxon>Bacillati</taxon>
        <taxon>Actinomycetota</taxon>
        <taxon>Actinomycetes</taxon>
        <taxon>Micrococcales</taxon>
        <taxon>Micrococcaceae</taxon>
        <taxon>Arthrobacter</taxon>
    </lineage>
</organism>
<evidence type="ECO:0000256" key="2">
    <source>
        <dbReference type="ARBA" id="ARBA00023315"/>
    </source>
</evidence>
<name>A0A846REG9_9MICC</name>
<dbReference type="EMBL" id="JAATJL010000001">
    <property type="protein sequence ID" value="NJC21423.1"/>
    <property type="molecule type" value="Genomic_DNA"/>
</dbReference>
<accession>A0A846REG9</accession>
<dbReference type="InterPro" id="IPR016181">
    <property type="entry name" value="Acyl_CoA_acyltransferase"/>
</dbReference>
<feature type="domain" description="N-acetyltransferase" evidence="3">
    <location>
        <begin position="21"/>
        <end position="172"/>
    </location>
</feature>
<keyword evidence="1" id="KW-0808">Transferase</keyword>
<dbReference type="RefSeq" id="WP_245192229.1">
    <property type="nucleotide sequence ID" value="NZ_JAATJL010000001.1"/>
</dbReference>
<dbReference type="Proteomes" id="UP000547458">
    <property type="component" value="Unassembled WGS sequence"/>
</dbReference>
<comment type="caution">
    <text evidence="4">The sequence shown here is derived from an EMBL/GenBank/DDBJ whole genome shotgun (WGS) entry which is preliminary data.</text>
</comment>
<dbReference type="CDD" id="cd04301">
    <property type="entry name" value="NAT_SF"/>
    <property type="match status" value="1"/>
</dbReference>
<keyword evidence="2" id="KW-0012">Acyltransferase</keyword>
<reference evidence="4 5" key="1">
    <citation type="submission" date="2020-03" db="EMBL/GenBank/DDBJ databases">
        <title>Sequencing the genomes of 1000 actinobacteria strains.</title>
        <authorList>
            <person name="Klenk H.-P."/>
        </authorList>
    </citation>
    <scope>NUCLEOTIDE SEQUENCE [LARGE SCALE GENOMIC DNA]</scope>
    <source>
        <strain evidence="4 5">DSM 16403</strain>
    </source>
</reference>
<dbReference type="PANTHER" id="PTHR43877">
    <property type="entry name" value="AMINOALKYLPHOSPHONATE N-ACETYLTRANSFERASE-RELATED-RELATED"/>
    <property type="match status" value="1"/>
</dbReference>
<evidence type="ECO:0000313" key="4">
    <source>
        <dbReference type="EMBL" id="NJC21423.1"/>
    </source>
</evidence>